<dbReference type="FunFam" id="2.160.20.10:FF:000014">
    <property type="entry name" value="Pectinesterase"/>
    <property type="match status" value="1"/>
</dbReference>
<keyword evidence="6 11" id="KW-0732">Signal</keyword>
<keyword evidence="11" id="KW-0961">Cell wall biogenesis/degradation</keyword>
<evidence type="ECO:0000256" key="1">
    <source>
        <dbReference type="ARBA" id="ARBA00004613"/>
    </source>
</evidence>
<dbReference type="SUPFAM" id="SSF51126">
    <property type="entry name" value="Pectin lyase-like"/>
    <property type="match status" value="1"/>
</dbReference>
<dbReference type="GO" id="GO:0030599">
    <property type="term" value="F:pectinesterase activity"/>
    <property type="evidence" value="ECO:0007669"/>
    <property type="project" value="UniProtKB-UniRule"/>
</dbReference>
<protein>
    <recommendedName>
        <fullName evidence="4 11">Pectinesterase</fullName>
        <ecNumber evidence="4 11">3.1.1.11</ecNumber>
    </recommendedName>
</protein>
<dbReference type="InterPro" id="IPR033131">
    <property type="entry name" value="Pectinesterase_Asp_AS"/>
</dbReference>
<dbReference type="InterPro" id="IPR000070">
    <property type="entry name" value="Pectinesterase_cat"/>
</dbReference>
<dbReference type="GO" id="GO:0042545">
    <property type="term" value="P:cell wall modification"/>
    <property type="evidence" value="ECO:0007669"/>
    <property type="project" value="UniProtKB-UniRule"/>
</dbReference>
<sequence length="325" mass="34722">MARLLSLLALAGSALAITSPPTGALTVGSSGTYKTVQEAVDALSTSTTSEQTIFIYAGTYKEQVTLPTLKGKLNIYGYSADDSSYKGNKVTITAGHSQAEGLNNDGAATLRAHTANLAMYNVNVDNSYGEGSQAVAISTYYGEHQAYYGCQFTGYQDTVMAQSGKQYYANSLIQGATDFIFGQEAAAWFENIDLRVLAAGSGYLTANGRLAADSDAYYVINNSNVAAADGNSVKAGAYYLGRPWRQYARVVFQHTALSDVINAEGWHTMSSGSSTMDNVVFGEYKNTGKGASTRGRKYGKQLSAAVDIKTVLGSDYMDWVDKKFL</sequence>
<dbReference type="InterPro" id="IPR011050">
    <property type="entry name" value="Pectin_lyase_fold/virulence"/>
</dbReference>
<feature type="active site" evidence="10">
    <location>
        <position position="178"/>
    </location>
</feature>
<dbReference type="PANTHER" id="PTHR31321:SF127">
    <property type="entry name" value="PECTINESTERASE"/>
    <property type="match status" value="1"/>
</dbReference>
<dbReference type="EMBL" id="ML995482">
    <property type="protein sequence ID" value="KAF2143505.1"/>
    <property type="molecule type" value="Genomic_DNA"/>
</dbReference>
<evidence type="ECO:0000256" key="5">
    <source>
        <dbReference type="ARBA" id="ARBA00022525"/>
    </source>
</evidence>
<dbReference type="GO" id="GO:0005576">
    <property type="term" value="C:extracellular region"/>
    <property type="evidence" value="ECO:0007669"/>
    <property type="project" value="UniProtKB-SubCell"/>
</dbReference>
<evidence type="ECO:0000256" key="6">
    <source>
        <dbReference type="ARBA" id="ARBA00022729"/>
    </source>
</evidence>
<dbReference type="Gene3D" id="2.160.20.10">
    <property type="entry name" value="Single-stranded right-handed beta-helix, Pectin lyase-like"/>
    <property type="match status" value="1"/>
</dbReference>
<dbReference type="OrthoDB" id="2019149at2759"/>
<evidence type="ECO:0000256" key="11">
    <source>
        <dbReference type="RuleBase" id="RU000589"/>
    </source>
</evidence>
<name>A0A6A6BJJ9_9PEZI</name>
<dbReference type="RefSeq" id="XP_033399217.1">
    <property type="nucleotide sequence ID" value="XM_033536763.1"/>
</dbReference>
<comment type="subcellular location">
    <subcellularLocation>
        <location evidence="1 11">Secreted</location>
    </subcellularLocation>
</comment>
<keyword evidence="8 11" id="KW-0063">Aspartyl esterase</keyword>
<evidence type="ECO:0000313" key="13">
    <source>
        <dbReference type="EMBL" id="KAF2143505.1"/>
    </source>
</evidence>
<evidence type="ECO:0000256" key="4">
    <source>
        <dbReference type="ARBA" id="ARBA00013229"/>
    </source>
</evidence>
<dbReference type="Proteomes" id="UP000799438">
    <property type="component" value="Unassembled WGS sequence"/>
</dbReference>
<dbReference type="PANTHER" id="PTHR31321">
    <property type="entry name" value="ACYL-COA THIOESTER HYDROLASE YBHC-RELATED"/>
    <property type="match status" value="1"/>
</dbReference>
<evidence type="ECO:0000259" key="12">
    <source>
        <dbReference type="Pfam" id="PF01095"/>
    </source>
</evidence>
<proteinExistence type="inferred from homology"/>
<dbReference type="InterPro" id="IPR012334">
    <property type="entry name" value="Pectin_lyas_fold"/>
</dbReference>
<comment type="pathway">
    <text evidence="2 11">Glycan metabolism; pectin degradation; 2-dehydro-3-deoxy-D-gluconate from pectin: step 1/5.</text>
</comment>
<evidence type="ECO:0000256" key="3">
    <source>
        <dbReference type="ARBA" id="ARBA00008891"/>
    </source>
</evidence>
<dbReference type="UniPathway" id="UPA00545">
    <property type="reaction ID" value="UER00823"/>
</dbReference>
<comment type="function">
    <text evidence="11">Involved in maceration and soft-rotting of plant tissue.</text>
</comment>
<feature type="signal peptide" evidence="11">
    <location>
        <begin position="1"/>
        <end position="16"/>
    </location>
</feature>
<evidence type="ECO:0000256" key="8">
    <source>
        <dbReference type="ARBA" id="ARBA00023085"/>
    </source>
</evidence>
<evidence type="ECO:0000256" key="2">
    <source>
        <dbReference type="ARBA" id="ARBA00005184"/>
    </source>
</evidence>
<dbReference type="Pfam" id="PF01095">
    <property type="entry name" value="Pectinesterase"/>
    <property type="match status" value="1"/>
</dbReference>
<comment type="similarity">
    <text evidence="3">Belongs to the pectinesterase family.</text>
</comment>
<dbReference type="GO" id="GO:0045490">
    <property type="term" value="P:pectin catabolic process"/>
    <property type="evidence" value="ECO:0007669"/>
    <property type="project" value="UniProtKB-UniRule"/>
</dbReference>
<comment type="catalytic activity">
    <reaction evidence="9 11">
        <text>[(1-&gt;4)-alpha-D-galacturonosyl methyl ester](n) + n H2O = [(1-&gt;4)-alpha-D-galacturonosyl](n) + n methanol + n H(+)</text>
        <dbReference type="Rhea" id="RHEA:22380"/>
        <dbReference type="Rhea" id="RHEA-COMP:14570"/>
        <dbReference type="Rhea" id="RHEA-COMP:14573"/>
        <dbReference type="ChEBI" id="CHEBI:15377"/>
        <dbReference type="ChEBI" id="CHEBI:15378"/>
        <dbReference type="ChEBI" id="CHEBI:17790"/>
        <dbReference type="ChEBI" id="CHEBI:140522"/>
        <dbReference type="ChEBI" id="CHEBI:140523"/>
        <dbReference type="EC" id="3.1.1.11"/>
    </reaction>
</comment>
<evidence type="ECO:0000256" key="7">
    <source>
        <dbReference type="ARBA" id="ARBA00022801"/>
    </source>
</evidence>
<gene>
    <name evidence="13" type="ORF">K452DRAFT_225563</name>
</gene>
<evidence type="ECO:0000313" key="14">
    <source>
        <dbReference type="Proteomes" id="UP000799438"/>
    </source>
</evidence>
<feature type="chain" id="PRO_5025713878" description="Pectinesterase" evidence="11">
    <location>
        <begin position="17"/>
        <end position="325"/>
    </location>
</feature>
<keyword evidence="5 11" id="KW-0964">Secreted</keyword>
<dbReference type="AlphaFoldDB" id="A0A6A6BJJ9"/>
<keyword evidence="14" id="KW-1185">Reference proteome</keyword>
<evidence type="ECO:0000256" key="10">
    <source>
        <dbReference type="PROSITE-ProRule" id="PRU10040"/>
    </source>
</evidence>
<accession>A0A6A6BJJ9</accession>
<evidence type="ECO:0000256" key="9">
    <source>
        <dbReference type="ARBA" id="ARBA00047928"/>
    </source>
</evidence>
<reference evidence="13" key="1">
    <citation type="journal article" date="2020" name="Stud. Mycol.">
        <title>101 Dothideomycetes genomes: a test case for predicting lifestyles and emergence of pathogens.</title>
        <authorList>
            <person name="Haridas S."/>
            <person name="Albert R."/>
            <person name="Binder M."/>
            <person name="Bloem J."/>
            <person name="Labutti K."/>
            <person name="Salamov A."/>
            <person name="Andreopoulos B."/>
            <person name="Baker S."/>
            <person name="Barry K."/>
            <person name="Bills G."/>
            <person name="Bluhm B."/>
            <person name="Cannon C."/>
            <person name="Castanera R."/>
            <person name="Culley D."/>
            <person name="Daum C."/>
            <person name="Ezra D."/>
            <person name="Gonzalez J."/>
            <person name="Henrissat B."/>
            <person name="Kuo A."/>
            <person name="Liang C."/>
            <person name="Lipzen A."/>
            <person name="Lutzoni F."/>
            <person name="Magnuson J."/>
            <person name="Mondo S."/>
            <person name="Nolan M."/>
            <person name="Ohm R."/>
            <person name="Pangilinan J."/>
            <person name="Park H.-J."/>
            <person name="Ramirez L."/>
            <person name="Alfaro M."/>
            <person name="Sun H."/>
            <person name="Tritt A."/>
            <person name="Yoshinaga Y."/>
            <person name="Zwiers L.-H."/>
            <person name="Turgeon B."/>
            <person name="Goodwin S."/>
            <person name="Spatafora J."/>
            <person name="Crous P."/>
            <person name="Grigoriev I."/>
        </authorList>
    </citation>
    <scope>NUCLEOTIDE SEQUENCE</scope>
    <source>
        <strain evidence="13">CBS 121167</strain>
    </source>
</reference>
<dbReference type="GeneID" id="54294259"/>
<dbReference type="PROSITE" id="PS00503">
    <property type="entry name" value="PECTINESTERASE_2"/>
    <property type="match status" value="1"/>
</dbReference>
<organism evidence="13 14">
    <name type="scientific">Aplosporella prunicola CBS 121167</name>
    <dbReference type="NCBI Taxonomy" id="1176127"/>
    <lineage>
        <taxon>Eukaryota</taxon>
        <taxon>Fungi</taxon>
        <taxon>Dikarya</taxon>
        <taxon>Ascomycota</taxon>
        <taxon>Pezizomycotina</taxon>
        <taxon>Dothideomycetes</taxon>
        <taxon>Dothideomycetes incertae sedis</taxon>
        <taxon>Botryosphaeriales</taxon>
        <taxon>Aplosporellaceae</taxon>
        <taxon>Aplosporella</taxon>
    </lineage>
</organism>
<keyword evidence="7 11" id="KW-0378">Hydrolase</keyword>
<feature type="domain" description="Pectinesterase catalytic" evidence="12">
    <location>
        <begin position="29"/>
        <end position="296"/>
    </location>
</feature>
<dbReference type="EC" id="3.1.1.11" evidence="4 11"/>